<protein>
    <submittedName>
        <fullName evidence="2">FUSC family protein</fullName>
    </submittedName>
</protein>
<keyword evidence="1" id="KW-0472">Membrane</keyword>
<dbReference type="Pfam" id="PF04632">
    <property type="entry name" value="FUSC"/>
    <property type="match status" value="1"/>
</dbReference>
<keyword evidence="1" id="KW-0812">Transmembrane</keyword>
<keyword evidence="3" id="KW-1185">Reference proteome</keyword>
<dbReference type="Proteomes" id="UP000832034">
    <property type="component" value="Chromosome"/>
</dbReference>
<dbReference type="RefSeq" id="WP_019957721.1">
    <property type="nucleotide sequence ID" value="NZ_CP091512.1"/>
</dbReference>
<feature type="transmembrane region" description="Helical" evidence="1">
    <location>
        <begin position="40"/>
        <end position="59"/>
    </location>
</feature>
<name>A0ABY4ECP9_VITST</name>
<reference evidence="2" key="1">
    <citation type="submission" date="2021-12" db="EMBL/GenBank/DDBJ databases">
        <authorList>
            <person name="Veyrier F.J."/>
        </authorList>
    </citation>
    <scope>NUCLEOTIDE SEQUENCE</scope>
    <source>
        <strain evidence="2">SAG 1488-6</strain>
    </source>
</reference>
<evidence type="ECO:0000256" key="1">
    <source>
        <dbReference type="SAM" id="Phobius"/>
    </source>
</evidence>
<evidence type="ECO:0000313" key="2">
    <source>
        <dbReference type="EMBL" id="UOO93521.1"/>
    </source>
</evidence>
<evidence type="ECO:0000313" key="3">
    <source>
        <dbReference type="Proteomes" id="UP000832034"/>
    </source>
</evidence>
<accession>A0ABY4ECP9</accession>
<dbReference type="InterPro" id="IPR006726">
    <property type="entry name" value="PHBA_efflux_AaeB/fusaric-R"/>
</dbReference>
<proteinExistence type="predicted"/>
<feature type="transmembrane region" description="Helical" evidence="1">
    <location>
        <begin position="87"/>
        <end position="104"/>
    </location>
</feature>
<organism evidence="2 3">
    <name type="scientific">Vitreoscilla stercoraria</name>
    <dbReference type="NCBI Taxonomy" id="61"/>
    <lineage>
        <taxon>Bacteria</taxon>
        <taxon>Pseudomonadati</taxon>
        <taxon>Pseudomonadota</taxon>
        <taxon>Betaproteobacteria</taxon>
        <taxon>Neisseriales</taxon>
        <taxon>Neisseriaceae</taxon>
        <taxon>Vitreoscilla</taxon>
    </lineage>
</organism>
<reference evidence="2" key="2">
    <citation type="journal article" date="2022" name="Res Sq">
        <title>Evolution of multicellular longitudinally dividing oral cavity symbionts (Neisseriaceae).</title>
        <authorList>
            <person name="Nyongesa S."/>
            <person name="Weber P."/>
            <person name="Bernet E."/>
            <person name="Pullido F."/>
            <person name="Nieckarz M."/>
            <person name="Delaby M."/>
            <person name="Nieves C."/>
            <person name="Viehboeck T."/>
            <person name="Krause N."/>
            <person name="Rivera-Millot A."/>
            <person name="Nakamura A."/>
            <person name="Vischer N."/>
            <person name="VanNieuwenhze M."/>
            <person name="Brun Y."/>
            <person name="Cava F."/>
            <person name="Bulgheresi S."/>
            <person name="Veyrier F."/>
        </authorList>
    </citation>
    <scope>NUCLEOTIDE SEQUENCE</scope>
    <source>
        <strain evidence="2">SAG 1488-6</strain>
    </source>
</reference>
<keyword evidence="1" id="KW-1133">Transmembrane helix</keyword>
<sequence length="269" mass="31180">MLWVVTDWAFMPLMMLGLSVMLSVFVGFENPAWFLRHVTSGQFIGAILAFLCTWTAWHYLAHSSWQMIFWMLPFMLLHTFIYAQKRLMLGAFDTIMVMLILLQPHYPVHISMGQSLANGLAVVMGPIIAMLAFTWIFPPNPQKRLQHLLSMVRFQLRGLCNAKGNDRQLMRQRNRLVHSVLKAQRINDTLPQPDVDLSRALLYTLQQAQIILCIHRSIGSISSSSTQRLMRALLQSWQKPQANLEQEAHFIRVLKQRLPMQHPLQTLFF</sequence>
<gene>
    <name evidence="2" type="ORF">LVJ81_05710</name>
</gene>
<feature type="transmembrane region" description="Helical" evidence="1">
    <location>
        <begin position="116"/>
        <end position="137"/>
    </location>
</feature>
<dbReference type="EMBL" id="CP091512">
    <property type="protein sequence ID" value="UOO93521.1"/>
    <property type="molecule type" value="Genomic_DNA"/>
</dbReference>
<feature type="transmembrane region" description="Helical" evidence="1">
    <location>
        <begin position="6"/>
        <end position="28"/>
    </location>
</feature>